<dbReference type="RefSeq" id="WP_182157052.1">
    <property type="nucleotide sequence ID" value="NZ_JACEZU010000015.1"/>
</dbReference>
<dbReference type="InterPro" id="IPR025528">
    <property type="entry name" value="BrnA_antitoxin"/>
</dbReference>
<evidence type="ECO:0000313" key="2">
    <source>
        <dbReference type="EMBL" id="MBA5690253.1"/>
    </source>
</evidence>
<accession>A0A7W2FEI9</accession>
<evidence type="ECO:0000256" key="1">
    <source>
        <dbReference type="SAM" id="MobiDB-lite"/>
    </source>
</evidence>
<dbReference type="EMBL" id="JACEZU010000015">
    <property type="protein sequence ID" value="MBA5690253.1"/>
    <property type="molecule type" value="Genomic_DNA"/>
</dbReference>
<organism evidence="2 3">
    <name type="scientific">Rugamonas apoptosis</name>
    <dbReference type="NCBI Taxonomy" id="2758570"/>
    <lineage>
        <taxon>Bacteria</taxon>
        <taxon>Pseudomonadati</taxon>
        <taxon>Pseudomonadota</taxon>
        <taxon>Betaproteobacteria</taxon>
        <taxon>Burkholderiales</taxon>
        <taxon>Oxalobacteraceae</taxon>
        <taxon>Telluria group</taxon>
        <taxon>Rugamonas</taxon>
    </lineage>
</organism>
<dbReference type="Pfam" id="PF14384">
    <property type="entry name" value="BrnA_antitoxin"/>
    <property type="match status" value="1"/>
</dbReference>
<dbReference type="AlphaFoldDB" id="A0A7W2FEI9"/>
<keyword evidence="3" id="KW-1185">Reference proteome</keyword>
<reference evidence="2 3" key="1">
    <citation type="submission" date="2020-07" db="EMBL/GenBank/DDBJ databases">
        <title>Novel species isolated from subtropical streams in China.</title>
        <authorList>
            <person name="Lu H."/>
        </authorList>
    </citation>
    <scope>NUCLEOTIDE SEQUENCE [LARGE SCALE GENOMIC DNA]</scope>
    <source>
        <strain evidence="2 3">LX47W</strain>
    </source>
</reference>
<comment type="caution">
    <text evidence="2">The sequence shown here is derived from an EMBL/GenBank/DDBJ whole genome shotgun (WGS) entry which is preliminary data.</text>
</comment>
<protein>
    <submittedName>
        <fullName evidence="2">BrnA antitoxin family protein</fullName>
    </submittedName>
</protein>
<dbReference type="Proteomes" id="UP000573499">
    <property type="component" value="Unassembled WGS sequence"/>
</dbReference>
<name>A0A7W2FEI9_9BURK</name>
<gene>
    <name evidence="2" type="ORF">H3H39_24700</name>
</gene>
<feature type="region of interest" description="Disordered" evidence="1">
    <location>
        <begin position="1"/>
        <end position="32"/>
    </location>
</feature>
<evidence type="ECO:0000313" key="3">
    <source>
        <dbReference type="Proteomes" id="UP000573499"/>
    </source>
</evidence>
<sequence length="98" mass="10816">MARQSKATKADDMDETASNVVAPPDTDALPLSEEELAQFRPWQPWLQAPAGTPKVSVSIAYDSDLLDVFKSTGTGWEEGINAVLREWAIRRGYLPSPR</sequence>
<proteinExistence type="predicted"/>